<accession>A0A6B9J101</accession>
<dbReference type="EMBL" id="MN549360">
    <property type="protein sequence ID" value="QGZ13909.1"/>
    <property type="molecule type" value="Genomic_DNA"/>
</dbReference>
<evidence type="ECO:0000313" key="1">
    <source>
        <dbReference type="EMBL" id="QGZ13909.1"/>
    </source>
</evidence>
<keyword evidence="2" id="KW-1185">Reference proteome</keyword>
<protein>
    <submittedName>
        <fullName evidence="1">Uncharacterized protein</fullName>
    </submittedName>
</protein>
<organism evidence="1 2">
    <name type="scientific">Rhizobium phage RL38J1</name>
    <dbReference type="NCBI Taxonomy" id="2663232"/>
    <lineage>
        <taxon>Viruses</taxon>
        <taxon>Duplodnaviria</taxon>
        <taxon>Heunggongvirae</taxon>
        <taxon>Uroviricota</taxon>
        <taxon>Caudoviricetes</taxon>
        <taxon>Pootjesviridae</taxon>
        <taxon>Innesvirus</taxon>
        <taxon>Innesvirus RL38J1</taxon>
    </lineage>
</organism>
<sequence>MIERTILLGMNNPDPNDAFSTKKPGASGARLLSFMNEYLAKMFVQEPIQIGGFDFERCFDRRNALDSSQWDMQKASENRDNILKSVKGRRIIAFGSATMTALGLHQPCLRWHTINGTEWCFAPHPSGLNRMYNDPAVRIKMGEILWTEMHNGLRWIIENRMPAEHFLRNVAPEKKFCYPPT</sequence>
<reference evidence="1 2" key="1">
    <citation type="submission" date="2019-10" db="EMBL/GenBank/DDBJ databases">
        <title>Complete genome sequence of bacteriophage vB_RLeM_RL38JI.</title>
        <authorList>
            <person name="Gunathilake D."/>
            <person name="Bhat S."/>
            <person name="Yost C.K."/>
            <person name="Hynes M.F."/>
        </authorList>
    </citation>
    <scope>NUCLEOTIDE SEQUENCE [LARGE SCALE GENOMIC DNA]</scope>
</reference>
<evidence type="ECO:0000313" key="2">
    <source>
        <dbReference type="Proteomes" id="UP000436513"/>
    </source>
</evidence>
<name>A0A6B9J101_9CAUD</name>
<gene>
    <name evidence="1" type="ORF">RL38J1_261</name>
</gene>
<dbReference type="Proteomes" id="UP000436513">
    <property type="component" value="Segment"/>
</dbReference>
<proteinExistence type="predicted"/>